<dbReference type="NCBIfam" id="TIGR00589">
    <property type="entry name" value="ogt"/>
    <property type="match status" value="1"/>
</dbReference>
<accession>A0A1H3X561</accession>
<evidence type="ECO:0000256" key="7">
    <source>
        <dbReference type="ARBA" id="ARBA00023204"/>
    </source>
</evidence>
<dbReference type="InterPro" id="IPR023546">
    <property type="entry name" value="MGMT"/>
</dbReference>
<evidence type="ECO:0000256" key="2">
    <source>
        <dbReference type="ARBA" id="ARBA00008711"/>
    </source>
</evidence>
<comment type="miscellaneous">
    <text evidence="9">This enzyme catalyzes only one turnover and therefore is not strictly catalytic. According to one definition, an enzyme is a biocatalyst that acts repeatedly and over many reaction cycles.</text>
</comment>
<sequence length="157" mass="17804">MFDEWSHYSYETPLGTLTIQDDGIGIARVHWDVEEKDKKGENQETELIKRAFNQLMEYFGGSRKTFDLPLRLRGTAFQKKVWQVLRQIPYGETWTYQQVADAIGNSNASRAVGMANNRNPVAIIVPCHRVIGSNGRLTGYAGGIELKKQLLQMESVV</sequence>
<evidence type="ECO:0000259" key="10">
    <source>
        <dbReference type="Pfam" id="PF01035"/>
    </source>
</evidence>
<dbReference type="STRING" id="81409.SAMN04515656_101202"/>
<dbReference type="GO" id="GO:0005737">
    <property type="term" value="C:cytoplasm"/>
    <property type="evidence" value="ECO:0007669"/>
    <property type="project" value="UniProtKB-SubCell"/>
</dbReference>
<dbReference type="FunFam" id="1.10.10.10:FF:000214">
    <property type="entry name" value="Methylated-DNA--protein-cysteine methyltransferase"/>
    <property type="match status" value="1"/>
</dbReference>
<dbReference type="Gene3D" id="1.10.10.10">
    <property type="entry name" value="Winged helix-like DNA-binding domain superfamily/Winged helix DNA-binding domain"/>
    <property type="match status" value="1"/>
</dbReference>
<dbReference type="GO" id="GO:0003908">
    <property type="term" value="F:methylated-DNA-[protein]-cysteine S-methyltransferase activity"/>
    <property type="evidence" value="ECO:0007669"/>
    <property type="project" value="UniProtKB-UniRule"/>
</dbReference>
<keyword evidence="7 9" id="KW-0234">DNA repair</keyword>
<comment type="catalytic activity">
    <reaction evidence="1 9">
        <text>a 4-O-methyl-thymidine in DNA + L-cysteinyl-[protein] = a thymidine in DNA + S-methyl-L-cysteinyl-[protein]</text>
        <dbReference type="Rhea" id="RHEA:53428"/>
        <dbReference type="Rhea" id="RHEA-COMP:10131"/>
        <dbReference type="Rhea" id="RHEA-COMP:10132"/>
        <dbReference type="Rhea" id="RHEA-COMP:13555"/>
        <dbReference type="Rhea" id="RHEA-COMP:13556"/>
        <dbReference type="ChEBI" id="CHEBI:29950"/>
        <dbReference type="ChEBI" id="CHEBI:82612"/>
        <dbReference type="ChEBI" id="CHEBI:137386"/>
        <dbReference type="ChEBI" id="CHEBI:137387"/>
        <dbReference type="EC" id="2.1.1.63"/>
    </reaction>
</comment>
<dbReference type="GO" id="GO:0006307">
    <property type="term" value="P:DNA alkylation repair"/>
    <property type="evidence" value="ECO:0007669"/>
    <property type="project" value="UniProtKB-UniRule"/>
</dbReference>
<feature type="active site" description="Nucleophile; methyl group acceptor" evidence="9">
    <location>
        <position position="127"/>
    </location>
</feature>
<comment type="subcellular location">
    <subcellularLocation>
        <location evidence="9">Cytoplasm</location>
    </subcellularLocation>
</comment>
<dbReference type="PROSITE" id="PS00374">
    <property type="entry name" value="MGMT"/>
    <property type="match status" value="1"/>
</dbReference>
<feature type="domain" description="Methylated-DNA-[protein]-cysteine S-methyltransferase DNA binding" evidence="10">
    <location>
        <begin position="76"/>
        <end position="156"/>
    </location>
</feature>
<dbReference type="Pfam" id="PF01035">
    <property type="entry name" value="DNA_binding_1"/>
    <property type="match status" value="1"/>
</dbReference>
<dbReference type="SUPFAM" id="SSF46767">
    <property type="entry name" value="Methylated DNA-protein cysteine methyltransferase, C-terminal domain"/>
    <property type="match status" value="1"/>
</dbReference>
<comment type="similarity">
    <text evidence="2 9">Belongs to the MGMT family.</text>
</comment>
<dbReference type="AlphaFoldDB" id="A0A1H3X561"/>
<evidence type="ECO:0000256" key="5">
    <source>
        <dbReference type="ARBA" id="ARBA00022679"/>
    </source>
</evidence>
<dbReference type="InterPro" id="IPR036631">
    <property type="entry name" value="MGMT_N_sf"/>
</dbReference>
<dbReference type="RefSeq" id="WP_090304249.1">
    <property type="nucleotide sequence ID" value="NZ_FNRK01000001.1"/>
</dbReference>
<keyword evidence="6 9" id="KW-0227">DNA damage</keyword>
<dbReference type="CDD" id="cd06445">
    <property type="entry name" value="ATase"/>
    <property type="match status" value="1"/>
</dbReference>
<keyword evidence="5 9" id="KW-0808">Transferase</keyword>
<dbReference type="InterPro" id="IPR008332">
    <property type="entry name" value="MethylG_MeTrfase_N"/>
</dbReference>
<reference evidence="12 13" key="1">
    <citation type="submission" date="2016-10" db="EMBL/GenBank/DDBJ databases">
        <authorList>
            <person name="de Groot N.N."/>
        </authorList>
    </citation>
    <scope>NUCLEOTIDE SEQUENCE [LARGE SCALE GENOMIC DNA]</scope>
    <source>
        <strain evidence="12 13">SR12</strain>
    </source>
</reference>
<dbReference type="Pfam" id="PF02870">
    <property type="entry name" value="Methyltransf_1N"/>
    <property type="match status" value="1"/>
</dbReference>
<name>A0A1H3X561_9FIRM</name>
<protein>
    <recommendedName>
        <fullName evidence="9">Methylated-DNA--protein-cysteine methyltransferase</fullName>
        <ecNumber evidence="9">2.1.1.63</ecNumber>
    </recommendedName>
    <alternativeName>
        <fullName evidence="9">6-O-methylguanine-DNA methyltransferase</fullName>
        <shortName evidence="9">MGMT</shortName>
    </alternativeName>
    <alternativeName>
        <fullName evidence="9">O-6-methylguanine-DNA-alkyltransferase</fullName>
    </alternativeName>
</protein>
<keyword evidence="13" id="KW-1185">Reference proteome</keyword>
<dbReference type="Proteomes" id="UP000199394">
    <property type="component" value="Unassembled WGS sequence"/>
</dbReference>
<evidence type="ECO:0000256" key="4">
    <source>
        <dbReference type="ARBA" id="ARBA00022603"/>
    </source>
</evidence>
<dbReference type="SUPFAM" id="SSF53155">
    <property type="entry name" value="Methylated DNA-protein cysteine methyltransferase domain"/>
    <property type="match status" value="1"/>
</dbReference>
<gene>
    <name evidence="12" type="ORF">SAMN04515656_101202</name>
</gene>
<evidence type="ECO:0000256" key="3">
    <source>
        <dbReference type="ARBA" id="ARBA00022490"/>
    </source>
</evidence>
<evidence type="ECO:0000313" key="13">
    <source>
        <dbReference type="Proteomes" id="UP000199394"/>
    </source>
</evidence>
<feature type="domain" description="Methylguanine DNA methyltransferase ribonuclease-like" evidence="11">
    <location>
        <begin position="9"/>
        <end position="72"/>
    </location>
</feature>
<dbReference type="Gene3D" id="3.30.160.70">
    <property type="entry name" value="Methylated DNA-protein cysteine methyltransferase domain"/>
    <property type="match status" value="1"/>
</dbReference>
<evidence type="ECO:0000256" key="8">
    <source>
        <dbReference type="ARBA" id="ARBA00049348"/>
    </source>
</evidence>
<evidence type="ECO:0000256" key="1">
    <source>
        <dbReference type="ARBA" id="ARBA00001286"/>
    </source>
</evidence>
<organism evidence="12 13">
    <name type="scientific">Eubacterium aggregans</name>
    <dbReference type="NCBI Taxonomy" id="81409"/>
    <lineage>
        <taxon>Bacteria</taxon>
        <taxon>Bacillati</taxon>
        <taxon>Bacillota</taxon>
        <taxon>Clostridia</taxon>
        <taxon>Eubacteriales</taxon>
        <taxon>Eubacteriaceae</taxon>
        <taxon>Eubacterium</taxon>
    </lineage>
</organism>
<dbReference type="InterPro" id="IPR036217">
    <property type="entry name" value="MethylDNA_cys_MeTrfase_DNAb"/>
</dbReference>
<dbReference type="PANTHER" id="PTHR10815:SF5">
    <property type="entry name" value="METHYLATED-DNA--PROTEIN-CYSTEINE METHYLTRANSFERASE"/>
    <property type="match status" value="1"/>
</dbReference>
<dbReference type="InterPro" id="IPR014048">
    <property type="entry name" value="MethylDNA_cys_MeTrfase_DNA-bd"/>
</dbReference>
<comment type="function">
    <text evidence="9">Involved in the cellular defense against the biological effects of O6-methylguanine (O6-MeG) and O4-methylthymine (O4-MeT) in DNA. Repairs the methylated nucleobase in DNA by stoichiometrically transferring the methyl group to a cysteine residue in the enzyme. This is a suicide reaction: the enzyme is irreversibly inactivated.</text>
</comment>
<keyword evidence="4 9" id="KW-0489">Methyltransferase</keyword>
<dbReference type="EMBL" id="FNRK01000001">
    <property type="protein sequence ID" value="SDZ93668.1"/>
    <property type="molecule type" value="Genomic_DNA"/>
</dbReference>
<dbReference type="EC" id="2.1.1.63" evidence="9"/>
<proteinExistence type="inferred from homology"/>
<keyword evidence="3 9" id="KW-0963">Cytoplasm</keyword>
<dbReference type="GO" id="GO:0032259">
    <property type="term" value="P:methylation"/>
    <property type="evidence" value="ECO:0007669"/>
    <property type="project" value="UniProtKB-KW"/>
</dbReference>
<evidence type="ECO:0000259" key="11">
    <source>
        <dbReference type="Pfam" id="PF02870"/>
    </source>
</evidence>
<comment type="catalytic activity">
    <reaction evidence="8 9">
        <text>a 6-O-methyl-2'-deoxyguanosine in DNA + L-cysteinyl-[protein] = S-methyl-L-cysteinyl-[protein] + a 2'-deoxyguanosine in DNA</text>
        <dbReference type="Rhea" id="RHEA:24000"/>
        <dbReference type="Rhea" id="RHEA-COMP:10131"/>
        <dbReference type="Rhea" id="RHEA-COMP:10132"/>
        <dbReference type="Rhea" id="RHEA-COMP:11367"/>
        <dbReference type="Rhea" id="RHEA-COMP:11368"/>
        <dbReference type="ChEBI" id="CHEBI:29950"/>
        <dbReference type="ChEBI" id="CHEBI:82612"/>
        <dbReference type="ChEBI" id="CHEBI:85445"/>
        <dbReference type="ChEBI" id="CHEBI:85448"/>
        <dbReference type="EC" id="2.1.1.63"/>
    </reaction>
</comment>
<dbReference type="PANTHER" id="PTHR10815">
    <property type="entry name" value="METHYLATED-DNA--PROTEIN-CYSTEINE METHYLTRANSFERASE"/>
    <property type="match status" value="1"/>
</dbReference>
<dbReference type="InterPro" id="IPR001497">
    <property type="entry name" value="MethylDNA_cys_MeTrfase_AS"/>
</dbReference>
<dbReference type="InterPro" id="IPR036388">
    <property type="entry name" value="WH-like_DNA-bd_sf"/>
</dbReference>
<evidence type="ECO:0000256" key="6">
    <source>
        <dbReference type="ARBA" id="ARBA00022763"/>
    </source>
</evidence>
<evidence type="ECO:0000256" key="9">
    <source>
        <dbReference type="HAMAP-Rule" id="MF_00772"/>
    </source>
</evidence>
<dbReference type="HAMAP" id="MF_00772">
    <property type="entry name" value="OGT"/>
    <property type="match status" value="1"/>
</dbReference>
<dbReference type="OrthoDB" id="9789813at2"/>
<evidence type="ECO:0000313" key="12">
    <source>
        <dbReference type="EMBL" id="SDZ93668.1"/>
    </source>
</evidence>